<protein>
    <submittedName>
        <fullName evidence="1">Uncharacterized protein</fullName>
    </submittedName>
</protein>
<keyword evidence="2" id="KW-1185">Reference proteome</keyword>
<sequence>MTVEHSLVNAYKIIQYLKSEPTTYEGVKVFFEKTYSHVFDIVDYSIWKGIILQVSIKLIDNRII</sequence>
<dbReference type="Proteomes" id="UP001162156">
    <property type="component" value="Unassembled WGS sequence"/>
</dbReference>
<gene>
    <name evidence="1" type="ORF">NQ314_016715</name>
</gene>
<dbReference type="EMBL" id="JANEYF010004655">
    <property type="protein sequence ID" value="KAJ8930488.1"/>
    <property type="molecule type" value="Genomic_DNA"/>
</dbReference>
<dbReference type="AlphaFoldDB" id="A0AAV8WV11"/>
<evidence type="ECO:0000313" key="1">
    <source>
        <dbReference type="EMBL" id="KAJ8930488.1"/>
    </source>
</evidence>
<reference evidence="1" key="1">
    <citation type="journal article" date="2023" name="Insect Mol. Biol.">
        <title>Genome sequencing provides insights into the evolution of gene families encoding plant cell wall-degrading enzymes in longhorned beetles.</title>
        <authorList>
            <person name="Shin N.R."/>
            <person name="Okamura Y."/>
            <person name="Kirsch R."/>
            <person name="Pauchet Y."/>
        </authorList>
    </citation>
    <scope>NUCLEOTIDE SEQUENCE</scope>
    <source>
        <strain evidence="1">RBIC_L_NR</strain>
    </source>
</reference>
<name>A0AAV8WV11_9CUCU</name>
<proteinExistence type="predicted"/>
<organism evidence="1 2">
    <name type="scientific">Rhamnusium bicolor</name>
    <dbReference type="NCBI Taxonomy" id="1586634"/>
    <lineage>
        <taxon>Eukaryota</taxon>
        <taxon>Metazoa</taxon>
        <taxon>Ecdysozoa</taxon>
        <taxon>Arthropoda</taxon>
        <taxon>Hexapoda</taxon>
        <taxon>Insecta</taxon>
        <taxon>Pterygota</taxon>
        <taxon>Neoptera</taxon>
        <taxon>Endopterygota</taxon>
        <taxon>Coleoptera</taxon>
        <taxon>Polyphaga</taxon>
        <taxon>Cucujiformia</taxon>
        <taxon>Chrysomeloidea</taxon>
        <taxon>Cerambycidae</taxon>
        <taxon>Lepturinae</taxon>
        <taxon>Rhagiini</taxon>
        <taxon>Rhamnusium</taxon>
    </lineage>
</organism>
<evidence type="ECO:0000313" key="2">
    <source>
        <dbReference type="Proteomes" id="UP001162156"/>
    </source>
</evidence>
<accession>A0AAV8WV11</accession>
<comment type="caution">
    <text evidence="1">The sequence shown here is derived from an EMBL/GenBank/DDBJ whole genome shotgun (WGS) entry which is preliminary data.</text>
</comment>